<sequence length="225" mass="24410">MSPRPAIMSWSSGKDSAFALHEARSSGDFEIVALLSNFNALHDRVAIHGTRRDVVRAQAAALDLPLIEVDLPYPCSNADYEALMGAATRQLSDDGIRDWIFGDLFLDDIRAYRESRLAQLGLTAHFPLWGRDTDLLARDMISAGLRAQVVTLDPAKLPRGLCGACFDRAFLKALPDGVDPCGERGEFHTVVTDAPGFRTPVDLVLGATVECDGFIYSDFSLAPAG</sequence>
<dbReference type="EMBL" id="JASNJE010000007">
    <property type="protein sequence ID" value="MDK3073092.1"/>
    <property type="molecule type" value="Genomic_DNA"/>
</dbReference>
<proteinExistence type="predicted"/>
<evidence type="ECO:0000313" key="3">
    <source>
        <dbReference type="Proteomes" id="UP001227126"/>
    </source>
</evidence>
<dbReference type="InterPro" id="IPR014729">
    <property type="entry name" value="Rossmann-like_a/b/a_fold"/>
</dbReference>
<keyword evidence="3" id="KW-1185">Reference proteome</keyword>
<dbReference type="Pfam" id="PF01902">
    <property type="entry name" value="Diphthami_syn_2"/>
    <property type="match status" value="1"/>
</dbReference>
<feature type="domain" description="Diphthamide synthase" evidence="1">
    <location>
        <begin position="7"/>
        <end position="204"/>
    </location>
</feature>
<keyword evidence="2" id="KW-0378">Hydrolase</keyword>
<comment type="caution">
    <text evidence="2">The sequence shown here is derived from an EMBL/GenBank/DDBJ whole genome shotgun (WGS) entry which is preliminary data.</text>
</comment>
<dbReference type="InterPro" id="IPR002761">
    <property type="entry name" value="Diphthami_syn_dom"/>
</dbReference>
<dbReference type="Proteomes" id="UP001227126">
    <property type="component" value="Unassembled WGS sequence"/>
</dbReference>
<accession>A0ABT7FDA1</accession>
<dbReference type="GO" id="GO:0016787">
    <property type="term" value="F:hydrolase activity"/>
    <property type="evidence" value="ECO:0007669"/>
    <property type="project" value="UniProtKB-KW"/>
</dbReference>
<dbReference type="SUPFAM" id="SSF52402">
    <property type="entry name" value="Adenine nucleotide alpha hydrolases-like"/>
    <property type="match status" value="1"/>
</dbReference>
<reference evidence="2 3" key="1">
    <citation type="submission" date="2023-05" db="EMBL/GenBank/DDBJ databases">
        <title>Sedimentitalea sp. nov. JM2-8.</title>
        <authorList>
            <person name="Huang J."/>
        </authorList>
    </citation>
    <scope>NUCLEOTIDE SEQUENCE [LARGE SCALE GENOMIC DNA]</scope>
    <source>
        <strain evidence="2 3">JM2-8</strain>
    </source>
</reference>
<dbReference type="Gene3D" id="3.90.1490.10">
    <property type="entry name" value="putative n-type atp pyrophosphatase, domain 2"/>
    <property type="match status" value="1"/>
</dbReference>
<dbReference type="Gene3D" id="3.40.50.620">
    <property type="entry name" value="HUPs"/>
    <property type="match status" value="1"/>
</dbReference>
<dbReference type="RefSeq" id="WP_284485031.1">
    <property type="nucleotide sequence ID" value="NZ_JASNJE010000007.1"/>
</dbReference>
<name>A0ABT7FDA1_9RHOB</name>
<protein>
    <submittedName>
        <fullName evidence="2">Adenine nucleotide alpha hydrolase</fullName>
    </submittedName>
</protein>
<evidence type="ECO:0000313" key="2">
    <source>
        <dbReference type="EMBL" id="MDK3073092.1"/>
    </source>
</evidence>
<evidence type="ECO:0000259" key="1">
    <source>
        <dbReference type="Pfam" id="PF01902"/>
    </source>
</evidence>
<organism evidence="2 3">
    <name type="scientific">Sedimentitalea xiamensis</name>
    <dbReference type="NCBI Taxonomy" id="3050037"/>
    <lineage>
        <taxon>Bacteria</taxon>
        <taxon>Pseudomonadati</taxon>
        <taxon>Pseudomonadota</taxon>
        <taxon>Alphaproteobacteria</taxon>
        <taxon>Rhodobacterales</taxon>
        <taxon>Paracoccaceae</taxon>
        <taxon>Sedimentitalea</taxon>
    </lineage>
</organism>
<gene>
    <name evidence="2" type="ORF">QO034_08230</name>
</gene>